<dbReference type="InterPro" id="IPR036259">
    <property type="entry name" value="MFS_trans_sf"/>
</dbReference>
<dbReference type="Gene3D" id="1.20.1250.20">
    <property type="entry name" value="MFS general substrate transporter like domains"/>
    <property type="match status" value="2"/>
</dbReference>
<dbReference type="Proteomes" id="UP000288388">
    <property type="component" value="Unassembled WGS sequence"/>
</dbReference>
<evidence type="ECO:0000256" key="3">
    <source>
        <dbReference type="ARBA" id="ARBA00022692"/>
    </source>
</evidence>
<dbReference type="Pfam" id="PF07690">
    <property type="entry name" value="MFS_1"/>
    <property type="match status" value="1"/>
</dbReference>
<keyword evidence="5 6" id="KW-0472">Membrane</keyword>
<dbReference type="InterPro" id="IPR020846">
    <property type="entry name" value="MFS_dom"/>
</dbReference>
<gene>
    <name evidence="8" type="ORF">EK398_18425</name>
</gene>
<dbReference type="PANTHER" id="PTHR23523:SF2">
    <property type="entry name" value="2-NITROIMIDAZOLE TRANSPORTER"/>
    <property type="match status" value="1"/>
</dbReference>
<evidence type="ECO:0000259" key="7">
    <source>
        <dbReference type="PROSITE" id="PS50850"/>
    </source>
</evidence>
<keyword evidence="2" id="KW-0813">Transport</keyword>
<feature type="domain" description="Major facilitator superfamily (MFS) profile" evidence="7">
    <location>
        <begin position="9"/>
        <end position="390"/>
    </location>
</feature>
<dbReference type="AlphaFoldDB" id="A0A2N8PTL9"/>
<feature type="transmembrane region" description="Helical" evidence="6">
    <location>
        <begin position="342"/>
        <end position="360"/>
    </location>
</feature>
<dbReference type="PANTHER" id="PTHR23523">
    <property type="match status" value="1"/>
</dbReference>
<name>A0A2N8PTL9_ENTAV</name>
<reference evidence="8 9" key="1">
    <citation type="submission" date="2018-12" db="EMBL/GenBank/DDBJ databases">
        <title>A novel vanA-carrying plasmid in a clinical isolate of Enterococcus avium.</title>
        <authorList>
            <person name="Bernasconi O.J."/>
            <person name="Luzzaro F."/>
            <person name="Endimiani A."/>
        </authorList>
    </citation>
    <scope>NUCLEOTIDE SEQUENCE [LARGE SCALE GENOMIC DNA]</scope>
    <source>
        <strain evidence="8 9">LC0559/18</strain>
    </source>
</reference>
<evidence type="ECO:0000256" key="2">
    <source>
        <dbReference type="ARBA" id="ARBA00022448"/>
    </source>
</evidence>
<dbReference type="CDD" id="cd17339">
    <property type="entry name" value="MFS_NIMT_CynX_like"/>
    <property type="match status" value="1"/>
</dbReference>
<feature type="transmembrane region" description="Helical" evidence="6">
    <location>
        <begin position="299"/>
        <end position="322"/>
    </location>
</feature>
<feature type="transmembrane region" description="Helical" evidence="6">
    <location>
        <begin position="246"/>
        <end position="264"/>
    </location>
</feature>
<dbReference type="InterPro" id="IPR011701">
    <property type="entry name" value="MFS"/>
</dbReference>
<evidence type="ECO:0000256" key="4">
    <source>
        <dbReference type="ARBA" id="ARBA00022989"/>
    </source>
</evidence>
<dbReference type="SUPFAM" id="SSF103473">
    <property type="entry name" value="MFS general substrate transporter"/>
    <property type="match status" value="1"/>
</dbReference>
<evidence type="ECO:0000256" key="5">
    <source>
        <dbReference type="ARBA" id="ARBA00023136"/>
    </source>
</evidence>
<feature type="transmembrane region" description="Helical" evidence="6">
    <location>
        <begin position="276"/>
        <end position="293"/>
    </location>
</feature>
<dbReference type="RefSeq" id="WP_102873165.1">
    <property type="nucleotide sequence ID" value="NZ_JBPFKW010000307.1"/>
</dbReference>
<dbReference type="InterPro" id="IPR052524">
    <property type="entry name" value="MFS_Cyanate_Porter"/>
</dbReference>
<feature type="transmembrane region" description="Helical" evidence="6">
    <location>
        <begin position="102"/>
        <end position="124"/>
    </location>
</feature>
<evidence type="ECO:0000313" key="9">
    <source>
        <dbReference type="Proteomes" id="UP000288388"/>
    </source>
</evidence>
<protein>
    <submittedName>
        <fullName evidence="8">MFS transporter</fullName>
    </submittedName>
</protein>
<feature type="transmembrane region" description="Helical" evidence="6">
    <location>
        <begin position="79"/>
        <end position="96"/>
    </location>
</feature>
<feature type="transmembrane region" description="Helical" evidence="6">
    <location>
        <begin position="366"/>
        <end position="386"/>
    </location>
</feature>
<feature type="transmembrane region" description="Helical" evidence="6">
    <location>
        <begin position="46"/>
        <end position="67"/>
    </location>
</feature>
<evidence type="ECO:0000256" key="6">
    <source>
        <dbReference type="SAM" id="Phobius"/>
    </source>
</evidence>
<dbReference type="EMBL" id="RYZS01000002">
    <property type="protein sequence ID" value="RVU92495.1"/>
    <property type="molecule type" value="Genomic_DNA"/>
</dbReference>
<dbReference type="PROSITE" id="PS50850">
    <property type="entry name" value="MFS"/>
    <property type="match status" value="1"/>
</dbReference>
<dbReference type="GO" id="GO:0005886">
    <property type="term" value="C:plasma membrane"/>
    <property type="evidence" value="ECO:0007669"/>
    <property type="project" value="UniProtKB-SubCell"/>
</dbReference>
<feature type="transmembrane region" description="Helical" evidence="6">
    <location>
        <begin position="205"/>
        <end position="234"/>
    </location>
</feature>
<dbReference type="GO" id="GO:0022857">
    <property type="term" value="F:transmembrane transporter activity"/>
    <property type="evidence" value="ECO:0007669"/>
    <property type="project" value="InterPro"/>
</dbReference>
<evidence type="ECO:0000313" key="8">
    <source>
        <dbReference type="EMBL" id="RVU92495.1"/>
    </source>
</evidence>
<proteinExistence type="predicted"/>
<feature type="transmembrane region" description="Helical" evidence="6">
    <location>
        <begin position="164"/>
        <end position="184"/>
    </location>
</feature>
<organism evidence="8 9">
    <name type="scientific">Enterococcus avium</name>
    <name type="common">Streptococcus avium</name>
    <dbReference type="NCBI Taxonomy" id="33945"/>
    <lineage>
        <taxon>Bacteria</taxon>
        <taxon>Bacillati</taxon>
        <taxon>Bacillota</taxon>
        <taxon>Bacilli</taxon>
        <taxon>Lactobacillales</taxon>
        <taxon>Enterococcaceae</taxon>
        <taxon>Enterococcus</taxon>
    </lineage>
</organism>
<comment type="subcellular location">
    <subcellularLocation>
        <location evidence="1">Cell membrane</location>
        <topology evidence="1">Multi-pass membrane protein</topology>
    </subcellularLocation>
</comment>
<evidence type="ECO:0000256" key="1">
    <source>
        <dbReference type="ARBA" id="ARBA00004651"/>
    </source>
</evidence>
<keyword evidence="4 6" id="KW-1133">Transmembrane helix</keyword>
<comment type="caution">
    <text evidence="8">The sequence shown here is derived from an EMBL/GenBank/DDBJ whole genome shotgun (WGS) entry which is preliminary data.</text>
</comment>
<feature type="transmembrane region" description="Helical" evidence="6">
    <location>
        <begin position="136"/>
        <end position="158"/>
    </location>
</feature>
<accession>A0A2N8PTL9</accession>
<keyword evidence="3 6" id="KW-0812">Transmembrane</keyword>
<sequence length="391" mass="42154">MEKTKFKSLNIILLVGILLVAANLRAPLTAVGSLVKLISGDLGLTSVESGLITTIPLLCFAIISPFAPKLAAKFSMEKSVFVSLVVLLIGIIVRSLNTWSTLLCGTILIGCSIAVCNVLLPGLIKKEFFQKSGLVTGIYSVSMNLSGAIASGISFPLATSLGIGWTRALGIWAILSAVACLGWLPQLKRKDIIKETQHSENNKNIWGSGLAWCVTIFMGLQSLIFYVLIAWLPAILLESGISATKSGMFLSIIQLTMLPVSFFIPILSEKKKNQRYLVAFTAILILVGIIIIFSKIDFLILFAMLCLGIGCGSAFGLSMIFFSLRTSSVREASELSGMAQSVGYLFASTGPLLFGALHDWTHSWNLSLEILMGLILILLFTGYFAGSDRKL</sequence>